<name>A0A937W2F0_UNCTE</name>
<comment type="caution">
    <text evidence="1">The sequence shown here is derived from an EMBL/GenBank/DDBJ whole genome shotgun (WGS) entry which is preliminary data.</text>
</comment>
<accession>A0A937W2F0</accession>
<dbReference type="Proteomes" id="UP000712673">
    <property type="component" value="Unassembled WGS sequence"/>
</dbReference>
<reference evidence="1" key="1">
    <citation type="submission" date="2019-03" db="EMBL/GenBank/DDBJ databases">
        <title>Lake Tanganyika Metagenome-Assembled Genomes (MAGs).</title>
        <authorList>
            <person name="Tran P."/>
        </authorList>
    </citation>
    <scope>NUCLEOTIDE SEQUENCE</scope>
    <source>
        <strain evidence="1">K_DeepCast_65m_m2_066</strain>
    </source>
</reference>
<protein>
    <submittedName>
        <fullName evidence="1">Uncharacterized protein</fullName>
    </submittedName>
</protein>
<proteinExistence type="predicted"/>
<dbReference type="AlphaFoldDB" id="A0A937W2F0"/>
<evidence type="ECO:0000313" key="2">
    <source>
        <dbReference type="Proteomes" id="UP000712673"/>
    </source>
</evidence>
<organism evidence="1 2">
    <name type="scientific">Tectimicrobiota bacterium</name>
    <dbReference type="NCBI Taxonomy" id="2528274"/>
    <lineage>
        <taxon>Bacteria</taxon>
        <taxon>Pseudomonadati</taxon>
        <taxon>Nitrospinota/Tectimicrobiota group</taxon>
        <taxon>Candidatus Tectimicrobiota</taxon>
    </lineage>
</organism>
<dbReference type="EMBL" id="VGLS01000645">
    <property type="protein sequence ID" value="MBM3225663.1"/>
    <property type="molecule type" value="Genomic_DNA"/>
</dbReference>
<sequence>MDIPRWQPFLQTLRGQDNLWYHTGTVQVFKVGTTLLDFTGWLAMAGQEVGSHFTAPPAFDTLRSNGGH</sequence>
<gene>
    <name evidence="1" type="ORF">FJZ47_17940</name>
</gene>
<evidence type="ECO:0000313" key="1">
    <source>
        <dbReference type="EMBL" id="MBM3225663.1"/>
    </source>
</evidence>